<dbReference type="Proteomes" id="UP001200513">
    <property type="component" value="Chromosome"/>
</dbReference>
<protein>
    <submittedName>
        <fullName evidence="1">Uncharacterized protein</fullName>
    </submittedName>
</protein>
<gene>
    <name evidence="1" type="ORF">K9W46_05215</name>
</gene>
<sequence length="66" mass="7990">MQKYVSPRVDVNELILIEEQETDVKCGKCNKPMHFQIYYKEKETFDFLVCKECNIFLQRIIVEDEK</sequence>
<accession>A0A9Y1BT53</accession>
<dbReference type="EMBL" id="CP084167">
    <property type="protein sequence ID" value="UJG44580.1"/>
    <property type="molecule type" value="Genomic_DNA"/>
</dbReference>
<dbReference type="AlphaFoldDB" id="A0A9Y1BT53"/>
<proteinExistence type="predicted"/>
<evidence type="ECO:0000313" key="1">
    <source>
        <dbReference type="EMBL" id="UJG44580.1"/>
    </source>
</evidence>
<reference evidence="1" key="1">
    <citation type="journal article" date="2022" name="Nat. Microbiol.">
        <title>Unique mobile elements and scalable gene flow at the prokaryote-eukaryote boundary revealed by circularized Asgard archaea genomes.</title>
        <authorList>
            <person name="Wu F."/>
            <person name="Speth D.R."/>
            <person name="Philosof A."/>
            <person name="Cremiere A."/>
            <person name="Narayanan A."/>
            <person name="Barco R.A."/>
            <person name="Connon S.A."/>
            <person name="Amend J.P."/>
            <person name="Antoshechkin I.A."/>
            <person name="Orphan V.J."/>
        </authorList>
    </citation>
    <scope>NUCLEOTIDE SEQUENCE</scope>
    <source>
        <strain evidence="1">PR6</strain>
    </source>
</reference>
<name>A0A9Y1BT53_9ARCH</name>
<organism evidence="1">
    <name type="scientific">Candidatus Heimdallarchaeum endolithica</name>
    <dbReference type="NCBI Taxonomy" id="2876572"/>
    <lineage>
        <taxon>Archaea</taxon>
        <taxon>Promethearchaeati</taxon>
        <taxon>Candidatus Heimdallarchaeota</taxon>
        <taxon>Candidatus Heimdallarchaeia (ex Rinke et al. 2021) (nom. nud.)</taxon>
        <taxon>Candidatus Heimdallarchaeales</taxon>
        <taxon>Candidatus Heimdallarchaeaceae</taxon>
        <taxon>Candidatus Heimdallarchaeum</taxon>
    </lineage>
</organism>